<dbReference type="InterPro" id="IPR012657">
    <property type="entry name" value="23S_rRNA-intervening_sequence"/>
</dbReference>
<dbReference type="Gene3D" id="1.20.1440.60">
    <property type="entry name" value="23S rRNA-intervening sequence"/>
    <property type="match status" value="1"/>
</dbReference>
<proteinExistence type="predicted"/>
<dbReference type="NCBIfam" id="TIGR02436">
    <property type="entry name" value="four helix bundle protein"/>
    <property type="match status" value="1"/>
</dbReference>
<organism evidence="1 2">
    <name type="scientific">Candidatus Roizmanbacteria bacterium RIFCSPLOWO2_01_FULL_37_12</name>
    <dbReference type="NCBI Taxonomy" id="1802056"/>
    <lineage>
        <taxon>Bacteria</taxon>
        <taxon>Candidatus Roizmaniibacteriota</taxon>
    </lineage>
</organism>
<comment type="caution">
    <text evidence="1">The sequence shown here is derived from an EMBL/GenBank/DDBJ whole genome shotgun (WGS) entry which is preliminary data.</text>
</comment>
<protein>
    <recommendedName>
        <fullName evidence="3">Four helix bundle protein</fullName>
    </recommendedName>
</protein>
<evidence type="ECO:0008006" key="3">
    <source>
        <dbReference type="Google" id="ProtNLM"/>
    </source>
</evidence>
<dbReference type="AlphaFoldDB" id="A0A1F7I9W3"/>
<dbReference type="InterPro" id="IPR036583">
    <property type="entry name" value="23S_rRNA_IVS_sf"/>
</dbReference>
<name>A0A1F7I9W3_9BACT</name>
<dbReference type="SUPFAM" id="SSF158446">
    <property type="entry name" value="IVS-encoded protein-like"/>
    <property type="match status" value="1"/>
</dbReference>
<accession>A0A1F7I9W3</accession>
<dbReference type="Pfam" id="PF05635">
    <property type="entry name" value="23S_rRNA_IVP"/>
    <property type="match status" value="1"/>
</dbReference>
<evidence type="ECO:0000313" key="1">
    <source>
        <dbReference type="EMBL" id="OGK40129.1"/>
    </source>
</evidence>
<dbReference type="EMBL" id="MGAG01000029">
    <property type="protein sequence ID" value="OGK40129.1"/>
    <property type="molecule type" value="Genomic_DNA"/>
</dbReference>
<dbReference type="PANTHER" id="PTHR38471">
    <property type="entry name" value="FOUR HELIX BUNDLE PROTEIN"/>
    <property type="match status" value="1"/>
</dbReference>
<dbReference type="PANTHER" id="PTHR38471:SF2">
    <property type="entry name" value="FOUR HELIX BUNDLE PROTEIN"/>
    <property type="match status" value="1"/>
</dbReference>
<dbReference type="Proteomes" id="UP000177698">
    <property type="component" value="Unassembled WGS sequence"/>
</dbReference>
<reference evidence="1 2" key="1">
    <citation type="journal article" date="2016" name="Nat. Commun.">
        <title>Thousands of microbial genomes shed light on interconnected biogeochemical processes in an aquifer system.</title>
        <authorList>
            <person name="Anantharaman K."/>
            <person name="Brown C.T."/>
            <person name="Hug L.A."/>
            <person name="Sharon I."/>
            <person name="Castelle C.J."/>
            <person name="Probst A.J."/>
            <person name="Thomas B.C."/>
            <person name="Singh A."/>
            <person name="Wilkins M.J."/>
            <person name="Karaoz U."/>
            <person name="Brodie E.L."/>
            <person name="Williams K.H."/>
            <person name="Hubbard S.S."/>
            <person name="Banfield J.F."/>
        </authorList>
    </citation>
    <scope>NUCLEOTIDE SEQUENCE [LARGE SCALE GENOMIC DNA]</scope>
</reference>
<gene>
    <name evidence="1" type="ORF">A2954_00620</name>
</gene>
<sequence length="119" mass="13787">MIKDVTDIEVYKESLILLKELYEFLKLLPLSEYDTKNQCKRAGKSIPALIAEGYAKKNSEKEFKRFLLIALGSSDEIVSHLRVISIVLPKLSDRAKVLEDKYKTLSKRINKLHSIWQSY</sequence>
<evidence type="ECO:0000313" key="2">
    <source>
        <dbReference type="Proteomes" id="UP000177698"/>
    </source>
</evidence>